<evidence type="ECO:0000313" key="3">
    <source>
        <dbReference type="EMBL" id="TGL06709.1"/>
    </source>
</evidence>
<dbReference type="RefSeq" id="WP_135771083.1">
    <property type="nucleotide sequence ID" value="NZ_RQFT01000008.1"/>
</dbReference>
<name>A0A7I0IPL4_9LEPT</name>
<proteinExistence type="predicted"/>
<evidence type="ECO:0000259" key="1">
    <source>
        <dbReference type="Pfam" id="PF03235"/>
    </source>
</evidence>
<evidence type="ECO:0000313" key="4">
    <source>
        <dbReference type="Proteomes" id="UP000297641"/>
    </source>
</evidence>
<dbReference type="InterPro" id="IPR004919">
    <property type="entry name" value="GmrSD_N"/>
</dbReference>
<sequence>MEQEQLKKVAVSDIFINTNFIIPIYQRNYSWKEKEIEQLIEDIDSSIQSPNSSYFLGNLIVNQKESRLYEVVDGQQRLTTLFILQRYLSTIFARDALCFEAREKSNRTLSALDDTGKLDIIDEFFSSEILDGLKIISNYFGKKQLDRNNFKSKLKNVFLIQVQVPQNIDLNHYFEIMNTRGEQLELHEIAKAKILEMLDSTEQRKVGAIIWDNCSNMDSYVQMNFKKEYREKIFTGDWSSLDKKVTSFESIVNLLKIQDNSKEEKSILEILGQEKIVQDKKPSGETEPNEDERFESILSFPNFLLQINSSKNDNLYEMEGNLDDKKFMLNLEWTWKSSINAKSFLFLLLKSRVLFDKYIVKREFARDYKDTGKWSLQRLEKYTDTTKGKSNDKPNYVATFSDRINKQLRTLQSCLRITYTSPKTMHWITLAIQNLLKDENANLTTILENYCSEKIKNSGFENESGFAIERIVFTYLDYLLYRDGNTKYDIKKLSEDWQFQFRNSIEHFYPQNPSELEKWEKPHLDCFGNLALITTSDNSKFSNVTPLAKVDTYKSIIDQSLKLMIMAKMVKDNHSWTKEMVELHKDEMFEILAGN</sequence>
<evidence type="ECO:0000259" key="2">
    <source>
        <dbReference type="Pfam" id="PF07510"/>
    </source>
</evidence>
<gene>
    <name evidence="3" type="ORF">EHQ43_09945</name>
</gene>
<dbReference type="PANTHER" id="PTHR35149:SF1">
    <property type="entry name" value="DUF5655 DOMAIN-CONTAINING PROTEIN"/>
    <property type="match status" value="1"/>
</dbReference>
<dbReference type="Pfam" id="PF07510">
    <property type="entry name" value="GmrSD_C"/>
    <property type="match status" value="1"/>
</dbReference>
<reference evidence="3 4" key="1">
    <citation type="journal article" date="2019" name="PLoS Negl. Trop. Dis.">
        <title>Revisiting the worldwide diversity of Leptospira species in the environment.</title>
        <authorList>
            <person name="Vincent A.T."/>
            <person name="Schiettekatte O."/>
            <person name="Bourhy P."/>
            <person name="Veyrier F.J."/>
            <person name="Picardeau M."/>
        </authorList>
    </citation>
    <scope>NUCLEOTIDE SEQUENCE [LARGE SCALE GENOMIC DNA]</scope>
    <source>
        <strain evidence="3 4">201800273</strain>
    </source>
</reference>
<dbReference type="EMBL" id="RQFT01000008">
    <property type="protein sequence ID" value="TGL06709.1"/>
    <property type="molecule type" value="Genomic_DNA"/>
</dbReference>
<comment type="caution">
    <text evidence="3">The sequence shown here is derived from an EMBL/GenBank/DDBJ whole genome shotgun (WGS) entry which is preliminary data.</text>
</comment>
<dbReference type="Proteomes" id="UP000297641">
    <property type="component" value="Unassembled WGS sequence"/>
</dbReference>
<dbReference type="InterPro" id="IPR011089">
    <property type="entry name" value="GmrSD_C"/>
</dbReference>
<dbReference type="AlphaFoldDB" id="A0A7I0IPL4"/>
<protein>
    <submittedName>
        <fullName evidence="3">DUF262 domain-containing protein</fullName>
    </submittedName>
</protein>
<dbReference type="PANTHER" id="PTHR35149">
    <property type="entry name" value="SLL5132 PROTEIN"/>
    <property type="match status" value="1"/>
</dbReference>
<accession>A0A7I0IPL4</accession>
<dbReference type="Pfam" id="PF03235">
    <property type="entry name" value="GmrSD_N"/>
    <property type="match status" value="1"/>
</dbReference>
<feature type="domain" description="GmrSD restriction endonucleases C-terminal" evidence="2">
    <location>
        <begin position="464"/>
        <end position="590"/>
    </location>
</feature>
<organism evidence="3 4">
    <name type="scientific">Leptospira bouyouniensis</name>
    <dbReference type="NCBI Taxonomy" id="2484911"/>
    <lineage>
        <taxon>Bacteria</taxon>
        <taxon>Pseudomonadati</taxon>
        <taxon>Spirochaetota</taxon>
        <taxon>Spirochaetia</taxon>
        <taxon>Leptospirales</taxon>
        <taxon>Leptospiraceae</taxon>
        <taxon>Leptospira</taxon>
    </lineage>
</organism>
<feature type="domain" description="GmrSD restriction endonucleases N-terminal" evidence="1">
    <location>
        <begin position="13"/>
        <end position="194"/>
    </location>
</feature>